<name>A0ABM5F0H7_9SAUR</name>
<keyword evidence="1" id="KW-1185">Reference proteome</keyword>
<sequence length="690" mass="77058">MGLLKSLLVQSLYLPAAPTYCNFVSRAEFNATVEEPCQFTLPEYACGFAGQVSNLTSSELASLLQCTLRNQSAQLDQEAFLLLFEMVEVDTLQGALEELSMQIPKEQIDPKTKALLLNAAWEKLKTEPQVQQAGFLASWFQETMHSYLTSINADILDCMTRLPITCNGFATVIQALDSVYLRLENSIKQAVANWISRFLTIHRCHESSSKEWLRSNWKSFLTLVSYNDLTKTWADFDGFSALDVLTPRQLAQLTVAHHSLSNISRAEPIAHVLSSQTVPYLEGYLTELLLFPLEPSLDPGALRLMLETVLAKVNQSFPDLCSPSLKDLFQVKLNPFLPAMDEKILSLLPTQIGCADFHSIYKGLDSVFHELDPNTQMAVFKNRLSFLEGQLAREGAACTFTAPSSQQWLQENFGPSSRFADYRDFVHLNPSFNGFEVLDMLTAAQIATLVVISGIFTDGTRIGAETEASEVMGTFQSRNVTELRTFLLQVNALAEQRNIREVTNAEVRHIMLLGIFEILKPGFASGEITDPEAWFGGILTLYLPSITLEELETLPSLSNCTQLLDIVKGLDDAFDSMTLESKTGVARWLSQVLQRMDCQRTENWVSLYLQRFKSTLNISDLIAIDPDFNGTAYLGDLSVVQLAQLTVTQEVLTSLGKVEMVFAQLAQRPSLDDLAAYWDEFNVAYGKVQL</sequence>
<accession>A0ABM5F0H7</accession>
<organism evidence="1 2">
    <name type="scientific">Pogona vitticeps</name>
    <name type="common">central bearded dragon</name>
    <dbReference type="NCBI Taxonomy" id="103695"/>
    <lineage>
        <taxon>Eukaryota</taxon>
        <taxon>Metazoa</taxon>
        <taxon>Chordata</taxon>
        <taxon>Craniata</taxon>
        <taxon>Vertebrata</taxon>
        <taxon>Euteleostomi</taxon>
        <taxon>Lepidosauria</taxon>
        <taxon>Squamata</taxon>
        <taxon>Bifurcata</taxon>
        <taxon>Unidentata</taxon>
        <taxon>Episquamata</taxon>
        <taxon>Toxicofera</taxon>
        <taxon>Iguania</taxon>
        <taxon>Acrodonta</taxon>
        <taxon>Agamidae</taxon>
        <taxon>Amphibolurinae</taxon>
        <taxon>Pogona</taxon>
    </lineage>
</organism>
<proteinExistence type="predicted"/>
<protein>
    <recommendedName>
        <fullName evidence="3">Otoancorin</fullName>
    </recommendedName>
</protein>
<evidence type="ECO:0000313" key="2">
    <source>
        <dbReference type="RefSeq" id="XP_072838901.1"/>
    </source>
</evidence>
<dbReference type="RefSeq" id="XP_072838901.1">
    <property type="nucleotide sequence ID" value="XM_072982800.1"/>
</dbReference>
<evidence type="ECO:0008006" key="3">
    <source>
        <dbReference type="Google" id="ProtNLM"/>
    </source>
</evidence>
<evidence type="ECO:0000313" key="1">
    <source>
        <dbReference type="Proteomes" id="UP001652642"/>
    </source>
</evidence>
<gene>
    <name evidence="2" type="primary">LOC140702575</name>
</gene>
<dbReference type="GeneID" id="140702575"/>
<reference evidence="2" key="1">
    <citation type="submission" date="2025-08" db="UniProtKB">
        <authorList>
            <consortium name="RefSeq"/>
        </authorList>
    </citation>
    <scope>IDENTIFICATION</scope>
</reference>
<dbReference type="Proteomes" id="UP001652642">
    <property type="component" value="Chromosome 13"/>
</dbReference>